<feature type="region of interest" description="Disordered" evidence="12">
    <location>
        <begin position="532"/>
        <end position="557"/>
    </location>
</feature>
<feature type="coiled-coil region" evidence="11">
    <location>
        <begin position="441"/>
        <end position="532"/>
    </location>
</feature>
<evidence type="ECO:0000256" key="5">
    <source>
        <dbReference type="ARBA" id="ARBA00022840"/>
    </source>
</evidence>
<dbReference type="GO" id="GO:0005876">
    <property type="term" value="C:spindle microtubule"/>
    <property type="evidence" value="ECO:0007669"/>
    <property type="project" value="TreeGrafter"/>
</dbReference>
<dbReference type="InterPro" id="IPR001752">
    <property type="entry name" value="Kinesin_motor_dom"/>
</dbReference>
<keyword evidence="7" id="KW-0206">Cytoskeleton</keyword>
<dbReference type="InterPro" id="IPR027417">
    <property type="entry name" value="P-loop_NTPase"/>
</dbReference>
<dbReference type="PANTHER" id="PTHR47970">
    <property type="entry name" value="KINESIN-LIKE PROTEIN KIF11"/>
    <property type="match status" value="1"/>
</dbReference>
<dbReference type="GO" id="GO:0090307">
    <property type="term" value="P:mitotic spindle assembly"/>
    <property type="evidence" value="ECO:0007669"/>
    <property type="project" value="TreeGrafter"/>
</dbReference>
<dbReference type="GO" id="GO:0072686">
    <property type="term" value="C:mitotic spindle"/>
    <property type="evidence" value="ECO:0007669"/>
    <property type="project" value="TreeGrafter"/>
</dbReference>
<name>A0A0A1P5U0_RHIZD</name>
<dbReference type="VEuPathDB" id="FungiDB:BCV72DRAFT_236665"/>
<dbReference type="PANTHER" id="PTHR47970:SF12">
    <property type="entry name" value="KINESIN FAMILY MEMBER 11"/>
    <property type="match status" value="1"/>
</dbReference>
<comment type="similarity">
    <text evidence="8">Belongs to the TRAFAC class myosin-kinesin ATPase superfamily. Kinesin family. KIN-5/BimC subfamily.</text>
</comment>
<dbReference type="InterPro" id="IPR047149">
    <property type="entry name" value="KIF11-like"/>
</dbReference>
<organism evidence="14 15">
    <name type="scientific">Rhizopus microsporus</name>
    <dbReference type="NCBI Taxonomy" id="58291"/>
    <lineage>
        <taxon>Eukaryota</taxon>
        <taxon>Fungi</taxon>
        <taxon>Fungi incertae sedis</taxon>
        <taxon>Mucoromycota</taxon>
        <taxon>Mucoromycotina</taxon>
        <taxon>Mucoromycetes</taxon>
        <taxon>Mucorales</taxon>
        <taxon>Mucorineae</taxon>
        <taxon>Rhizopodaceae</taxon>
        <taxon>Rhizopus</taxon>
    </lineage>
</organism>
<keyword evidence="6 9" id="KW-0505">Motor protein</keyword>
<dbReference type="GO" id="GO:0051231">
    <property type="term" value="P:spindle elongation"/>
    <property type="evidence" value="ECO:0007669"/>
    <property type="project" value="TreeGrafter"/>
</dbReference>
<evidence type="ECO:0000313" key="14">
    <source>
        <dbReference type="EMBL" id="ORE19703.1"/>
    </source>
</evidence>
<evidence type="ECO:0000256" key="9">
    <source>
        <dbReference type="PROSITE-ProRule" id="PRU00283"/>
    </source>
</evidence>
<dbReference type="InterPro" id="IPR036961">
    <property type="entry name" value="Kinesin_motor_dom_sf"/>
</dbReference>
<keyword evidence="3 10" id="KW-0493">Microtubule</keyword>
<dbReference type="EMBL" id="KV921305">
    <property type="protein sequence ID" value="ORE19703.1"/>
    <property type="molecule type" value="Genomic_DNA"/>
</dbReference>
<evidence type="ECO:0000256" key="2">
    <source>
        <dbReference type="ARBA" id="ARBA00022490"/>
    </source>
</evidence>
<dbReference type="GO" id="GO:0008574">
    <property type="term" value="F:plus-end-directed microtubule motor activity"/>
    <property type="evidence" value="ECO:0007669"/>
    <property type="project" value="TreeGrafter"/>
</dbReference>
<evidence type="ECO:0000256" key="7">
    <source>
        <dbReference type="ARBA" id="ARBA00023212"/>
    </source>
</evidence>
<accession>A0A0A1P5U0</accession>
<dbReference type="SUPFAM" id="SSF52540">
    <property type="entry name" value="P-loop containing nucleoside triphosphate hydrolases"/>
    <property type="match status" value="1"/>
</dbReference>
<keyword evidence="4 9" id="KW-0547">Nucleotide-binding</keyword>
<dbReference type="PROSITE" id="PS50067">
    <property type="entry name" value="KINESIN_MOTOR_2"/>
    <property type="match status" value="1"/>
</dbReference>
<evidence type="ECO:0000256" key="12">
    <source>
        <dbReference type="SAM" id="MobiDB-lite"/>
    </source>
</evidence>
<dbReference type="GO" id="GO:0008017">
    <property type="term" value="F:microtubule binding"/>
    <property type="evidence" value="ECO:0007669"/>
    <property type="project" value="InterPro"/>
</dbReference>
<dbReference type="GO" id="GO:0007018">
    <property type="term" value="P:microtubule-based movement"/>
    <property type="evidence" value="ECO:0007669"/>
    <property type="project" value="InterPro"/>
</dbReference>
<dbReference type="Gene3D" id="3.40.850.10">
    <property type="entry name" value="Kinesin motor domain"/>
    <property type="match status" value="1"/>
</dbReference>
<dbReference type="InterPro" id="IPR019821">
    <property type="entry name" value="Kinesin_motor_CS"/>
</dbReference>
<dbReference type="OMA" id="CIFTINI"/>
<dbReference type="Pfam" id="PF00225">
    <property type="entry name" value="Kinesin"/>
    <property type="match status" value="1"/>
</dbReference>
<keyword evidence="5 9" id="KW-0067">ATP-binding</keyword>
<sequence length="557" mass="62888">MERTGRSAANISIIPTTKAQRLRMNARSQPSDGNLSKRKVITKASTTVTSQPTVKRSSITSQTGHNVQVVLRLKGKYGIKQSLNPTVLLPVQEARDKKVILTTNNYVYSFDHIFYQDATQQKIYDQVGKPILSEVLCGYNCTIFAYGQTGTGKTYTMEGDLENANGKPAPNAGIIPRIICDLFECLNGRDGEHIVKISMLELYNEELRDLLYPGDENKTLNIYDDAQNGVKVSNIHEEVIISAAHGLDIVKAGVKKRMTAATNCNEKSSRSHCIFTINITLQEKNDKGAKVYCTSKLHLVDLAGSENSKASGSEHLRAREAASINKSLLTLGRVINSLSDKAPHIPYRESKLTRLLKDSLGGRTKTSIITTIDPLSQSIEDMKNTLDYGSHAKNISNAPLRNGIALEERHVDTLVSTIIKMQDELRRAWDKNGYCMPKKEHDELVIRAETAEQIAEQREEELKHEKERITEERRLFEEELRTLKQQGAEEIQRLSRKERESQEEIHRLSVELDNLRQQLSQKNKVLEEISHMATKASVKRERENDSYVEETHPQKKK</sequence>
<evidence type="ECO:0000256" key="1">
    <source>
        <dbReference type="ARBA" id="ARBA00004245"/>
    </source>
</evidence>
<keyword evidence="2" id="KW-0963">Cytoplasm</keyword>
<dbReference type="PROSITE" id="PS00411">
    <property type="entry name" value="KINESIN_MOTOR_1"/>
    <property type="match status" value="1"/>
</dbReference>
<evidence type="ECO:0000259" key="13">
    <source>
        <dbReference type="PROSITE" id="PS50067"/>
    </source>
</evidence>
<keyword evidence="11" id="KW-0175">Coiled coil</keyword>
<evidence type="ECO:0000256" key="6">
    <source>
        <dbReference type="ARBA" id="ARBA00023175"/>
    </source>
</evidence>
<gene>
    <name evidence="14" type="ORF">BCV71DRAFT_226139</name>
</gene>
<feature type="binding site" evidence="9">
    <location>
        <begin position="147"/>
        <end position="154"/>
    </location>
    <ligand>
        <name>ATP</name>
        <dbReference type="ChEBI" id="CHEBI:30616"/>
    </ligand>
</feature>
<evidence type="ECO:0000256" key="11">
    <source>
        <dbReference type="SAM" id="Coils"/>
    </source>
</evidence>
<evidence type="ECO:0000256" key="10">
    <source>
        <dbReference type="RuleBase" id="RU000394"/>
    </source>
</evidence>
<feature type="compositionally biased region" description="Basic and acidic residues" evidence="12">
    <location>
        <begin position="538"/>
        <end position="557"/>
    </location>
</feature>
<feature type="domain" description="Kinesin motor" evidence="13">
    <location>
        <begin position="66"/>
        <end position="395"/>
    </location>
</feature>
<dbReference type="Proteomes" id="UP000242381">
    <property type="component" value="Unassembled WGS sequence"/>
</dbReference>
<reference evidence="14 15" key="1">
    <citation type="journal article" date="2016" name="Proc. Natl. Acad. Sci. U.S.A.">
        <title>Lipid metabolic changes in an early divergent fungus govern the establishment of a mutualistic symbiosis with endobacteria.</title>
        <authorList>
            <person name="Lastovetsky O.A."/>
            <person name="Gaspar M.L."/>
            <person name="Mondo S.J."/>
            <person name="LaButti K.M."/>
            <person name="Sandor L."/>
            <person name="Grigoriev I.V."/>
            <person name="Henry S.A."/>
            <person name="Pawlowska T.E."/>
        </authorList>
    </citation>
    <scope>NUCLEOTIDE SEQUENCE [LARGE SCALE GENOMIC DNA]</scope>
    <source>
        <strain evidence="14 15">ATCC 11559</strain>
    </source>
</reference>
<dbReference type="FunFam" id="3.40.850.10:FF:000019">
    <property type="entry name" value="Kinesin-like protein KIN-5D"/>
    <property type="match status" value="1"/>
</dbReference>
<protein>
    <recommendedName>
        <fullName evidence="10">Kinesin-like protein</fullName>
    </recommendedName>
</protein>
<evidence type="ECO:0000256" key="3">
    <source>
        <dbReference type="ARBA" id="ARBA00022701"/>
    </source>
</evidence>
<dbReference type="SMART" id="SM00129">
    <property type="entry name" value="KISc"/>
    <property type="match status" value="1"/>
</dbReference>
<dbReference type="PRINTS" id="PR00380">
    <property type="entry name" value="KINESINHEAVY"/>
</dbReference>
<dbReference type="AlphaFoldDB" id="A0A0A1P5U0"/>
<dbReference type="GO" id="GO:0005524">
    <property type="term" value="F:ATP binding"/>
    <property type="evidence" value="ECO:0007669"/>
    <property type="project" value="UniProtKB-UniRule"/>
</dbReference>
<evidence type="ECO:0000256" key="8">
    <source>
        <dbReference type="ARBA" id="ARBA00034704"/>
    </source>
</evidence>
<proteinExistence type="inferred from homology"/>
<evidence type="ECO:0000313" key="15">
    <source>
        <dbReference type="Proteomes" id="UP000242381"/>
    </source>
</evidence>
<comment type="subcellular location">
    <subcellularLocation>
        <location evidence="1">Cytoplasm</location>
        <location evidence="1">Cytoskeleton</location>
    </subcellularLocation>
</comment>
<evidence type="ECO:0000256" key="4">
    <source>
        <dbReference type="ARBA" id="ARBA00022741"/>
    </source>
</evidence>